<dbReference type="Proteomes" id="UP000326837">
    <property type="component" value="Chromosome"/>
</dbReference>
<dbReference type="InterPro" id="IPR002197">
    <property type="entry name" value="HTH_Fis"/>
</dbReference>
<dbReference type="PANTHER" id="PTHR32071:SF95">
    <property type="entry name" value="DNA-BINDING TRANSCRIPTIONAL REGULATOR NTRC"/>
    <property type="match status" value="1"/>
</dbReference>
<keyword evidence="13" id="KW-0535">Nitrogen fixation</keyword>
<evidence type="ECO:0000256" key="3">
    <source>
        <dbReference type="ARBA" id="ARBA00022490"/>
    </source>
</evidence>
<evidence type="ECO:0000256" key="4">
    <source>
        <dbReference type="ARBA" id="ARBA00022491"/>
    </source>
</evidence>
<comment type="subcellular location">
    <subcellularLocation>
        <location evidence="1">Cytoplasm</location>
    </subcellularLocation>
</comment>
<feature type="domain" description="Response regulatory" evidence="18">
    <location>
        <begin position="4"/>
        <end position="118"/>
    </location>
</feature>
<dbReference type="SUPFAM" id="SSF52172">
    <property type="entry name" value="CheY-like"/>
    <property type="match status" value="1"/>
</dbReference>
<dbReference type="EMBL" id="AP021861">
    <property type="protein sequence ID" value="BBO34816.1"/>
    <property type="molecule type" value="Genomic_DNA"/>
</dbReference>
<evidence type="ECO:0000313" key="20">
    <source>
        <dbReference type="Proteomes" id="UP000326837"/>
    </source>
</evidence>
<evidence type="ECO:0000256" key="2">
    <source>
        <dbReference type="ARBA" id="ARBA00019059"/>
    </source>
</evidence>
<dbReference type="SUPFAM" id="SSF52540">
    <property type="entry name" value="P-loop containing nucleoside triphosphate hydrolases"/>
    <property type="match status" value="1"/>
</dbReference>
<keyword evidence="12" id="KW-0804">Transcription</keyword>
<dbReference type="RefSeq" id="WP_198421767.1">
    <property type="nucleotide sequence ID" value="NZ_AP021861.1"/>
</dbReference>
<keyword evidence="10" id="KW-0238">DNA-binding</keyword>
<dbReference type="InterPro" id="IPR027417">
    <property type="entry name" value="P-loop_NTPase"/>
</dbReference>
<keyword evidence="7" id="KW-0067">ATP-binding</keyword>
<sequence>MIQKLLIIDDEPNLLYSMTKALRHDSLEVLNAGTAAQGIELVRSEQPHAVILDVRLPDASGLDVFTEIHAIDPRIPVIIITAYSSMETAVEAMKRGAYEYLLKPIELDKLREHVERALEISRTNDESTILANEEPRSQQRIVGHSPAIQEVFKAIGRVAQQDITVLIQGESGCGKELIAEAICAHSARAAGPFLAINCAAISETILESELFGHEKGSFTGADRLRIGKFEQVDGGTLFLDEIGDMSGVMQAKVLRLLQDGSFQRVGSNETLRANVRIIAATNRNLEAMVAEGTFREDLYYRLRGFVIDVPPLRERLEDLEPLVSHFVSIFNRELGRQVRVVSPEAMRRLEMYRWYGNVRELQAVVKYALLHAVGDAITSGSLPPIVRGDHDETGSTAGPADGVAAIASMVRDQLARTDRNLYRDIHSAVDRILLDQVLAHVDGNQVQAAQVLGISRTTLRNRLSELEIGGSVPSRPETARD</sequence>
<keyword evidence="5 16" id="KW-0597">Phosphoprotein</keyword>
<accession>A0A5K7XK40</accession>
<keyword evidence="4" id="KW-0678">Repressor</keyword>
<evidence type="ECO:0000256" key="9">
    <source>
        <dbReference type="ARBA" id="ARBA00023015"/>
    </source>
</evidence>
<dbReference type="GO" id="GO:0006355">
    <property type="term" value="P:regulation of DNA-templated transcription"/>
    <property type="evidence" value="ECO:0007669"/>
    <property type="project" value="InterPro"/>
</dbReference>
<dbReference type="InterPro" id="IPR002078">
    <property type="entry name" value="Sigma_54_int"/>
</dbReference>
<feature type="domain" description="Sigma-54 factor interaction" evidence="17">
    <location>
        <begin position="141"/>
        <end position="370"/>
    </location>
</feature>
<dbReference type="InterPro" id="IPR003593">
    <property type="entry name" value="AAA+_ATPase"/>
</dbReference>
<evidence type="ECO:0000256" key="8">
    <source>
        <dbReference type="ARBA" id="ARBA00023012"/>
    </source>
</evidence>
<name>A0A5K7XK40_9BACT</name>
<keyword evidence="8" id="KW-0902">Two-component regulatory system</keyword>
<dbReference type="InterPro" id="IPR009057">
    <property type="entry name" value="Homeodomain-like_sf"/>
</dbReference>
<evidence type="ECO:0000256" key="15">
    <source>
        <dbReference type="ARBA" id="ARBA00031910"/>
    </source>
</evidence>
<evidence type="ECO:0000256" key="14">
    <source>
        <dbReference type="ARBA" id="ARBA00029881"/>
    </source>
</evidence>
<dbReference type="PANTHER" id="PTHR32071">
    <property type="entry name" value="TRANSCRIPTIONAL REGULATORY PROTEIN"/>
    <property type="match status" value="1"/>
</dbReference>
<dbReference type="PRINTS" id="PR01590">
    <property type="entry name" value="HTHFIS"/>
</dbReference>
<feature type="modified residue" description="4-aspartylphosphate" evidence="16">
    <location>
        <position position="53"/>
    </location>
</feature>
<evidence type="ECO:0000256" key="6">
    <source>
        <dbReference type="ARBA" id="ARBA00022741"/>
    </source>
</evidence>
<dbReference type="FunFam" id="3.40.50.300:FF:000006">
    <property type="entry name" value="DNA-binding transcriptional regulator NtrC"/>
    <property type="match status" value="1"/>
</dbReference>
<evidence type="ECO:0000256" key="11">
    <source>
        <dbReference type="ARBA" id="ARBA00023159"/>
    </source>
</evidence>
<dbReference type="SMART" id="SM00382">
    <property type="entry name" value="AAA"/>
    <property type="match status" value="1"/>
</dbReference>
<evidence type="ECO:0000256" key="1">
    <source>
        <dbReference type="ARBA" id="ARBA00004496"/>
    </source>
</evidence>
<dbReference type="Gene3D" id="1.10.8.60">
    <property type="match status" value="1"/>
</dbReference>
<dbReference type="CDD" id="cd00009">
    <property type="entry name" value="AAA"/>
    <property type="match status" value="1"/>
</dbReference>
<evidence type="ECO:0000256" key="7">
    <source>
        <dbReference type="ARBA" id="ARBA00022840"/>
    </source>
</evidence>
<dbReference type="GO" id="GO:0043565">
    <property type="term" value="F:sequence-specific DNA binding"/>
    <property type="evidence" value="ECO:0007669"/>
    <property type="project" value="InterPro"/>
</dbReference>
<dbReference type="Gene3D" id="3.40.50.300">
    <property type="entry name" value="P-loop containing nucleotide triphosphate hydrolases"/>
    <property type="match status" value="1"/>
</dbReference>
<dbReference type="InterPro" id="IPR011006">
    <property type="entry name" value="CheY-like_superfamily"/>
</dbReference>
<dbReference type="InterPro" id="IPR001789">
    <property type="entry name" value="Sig_transdc_resp-reg_receiver"/>
</dbReference>
<keyword evidence="20" id="KW-1185">Reference proteome</keyword>
<keyword evidence="9" id="KW-0805">Transcription regulation</keyword>
<dbReference type="Pfam" id="PF02954">
    <property type="entry name" value="HTH_8"/>
    <property type="match status" value="1"/>
</dbReference>
<evidence type="ECO:0000256" key="10">
    <source>
        <dbReference type="ARBA" id="ARBA00023125"/>
    </source>
</evidence>
<dbReference type="SMART" id="SM00448">
    <property type="entry name" value="REC"/>
    <property type="match status" value="1"/>
</dbReference>
<dbReference type="Pfam" id="PF00158">
    <property type="entry name" value="Sigma54_activat"/>
    <property type="match status" value="1"/>
</dbReference>
<evidence type="ECO:0000259" key="18">
    <source>
        <dbReference type="PROSITE" id="PS50110"/>
    </source>
</evidence>
<proteinExistence type="predicted"/>
<dbReference type="GO" id="GO:0000160">
    <property type="term" value="P:phosphorelay signal transduction system"/>
    <property type="evidence" value="ECO:0007669"/>
    <property type="project" value="UniProtKB-KW"/>
</dbReference>
<dbReference type="Gene3D" id="1.10.10.60">
    <property type="entry name" value="Homeodomain-like"/>
    <property type="match status" value="1"/>
</dbReference>
<evidence type="ECO:0000256" key="12">
    <source>
        <dbReference type="ARBA" id="ARBA00023163"/>
    </source>
</evidence>
<keyword evidence="11" id="KW-0010">Activator</keyword>
<dbReference type="Pfam" id="PF25601">
    <property type="entry name" value="AAA_lid_14"/>
    <property type="match status" value="1"/>
</dbReference>
<evidence type="ECO:0000256" key="13">
    <source>
        <dbReference type="ARBA" id="ARBA00023231"/>
    </source>
</evidence>
<evidence type="ECO:0000256" key="16">
    <source>
        <dbReference type="PROSITE-ProRule" id="PRU00169"/>
    </source>
</evidence>
<keyword evidence="3" id="KW-0963">Cytoplasm</keyword>
<evidence type="ECO:0000259" key="17">
    <source>
        <dbReference type="PROSITE" id="PS50045"/>
    </source>
</evidence>
<dbReference type="InterPro" id="IPR058031">
    <property type="entry name" value="AAA_lid_NorR"/>
</dbReference>
<organism evidence="19 20">
    <name type="scientific">Lacipirellula parvula</name>
    <dbReference type="NCBI Taxonomy" id="2650471"/>
    <lineage>
        <taxon>Bacteria</taxon>
        <taxon>Pseudomonadati</taxon>
        <taxon>Planctomycetota</taxon>
        <taxon>Planctomycetia</taxon>
        <taxon>Pirellulales</taxon>
        <taxon>Lacipirellulaceae</taxon>
        <taxon>Lacipirellula</taxon>
    </lineage>
</organism>
<dbReference type="PROSITE" id="PS50045">
    <property type="entry name" value="SIGMA54_INTERACT_4"/>
    <property type="match status" value="1"/>
</dbReference>
<dbReference type="GO" id="GO:0005524">
    <property type="term" value="F:ATP binding"/>
    <property type="evidence" value="ECO:0007669"/>
    <property type="project" value="UniProtKB-KW"/>
</dbReference>
<dbReference type="Gene3D" id="3.40.50.2300">
    <property type="match status" value="1"/>
</dbReference>
<protein>
    <recommendedName>
        <fullName evidence="2">DNA-binding transcriptional regulator NtrC</fullName>
    </recommendedName>
    <alternativeName>
        <fullName evidence="14">Nitrogen regulation protein NR(I)</fullName>
    </alternativeName>
    <alternativeName>
        <fullName evidence="15">Nitrogen regulator I</fullName>
    </alternativeName>
</protein>
<dbReference type="Pfam" id="PF00072">
    <property type="entry name" value="Response_reg"/>
    <property type="match status" value="1"/>
</dbReference>
<dbReference type="GO" id="GO:0005737">
    <property type="term" value="C:cytoplasm"/>
    <property type="evidence" value="ECO:0007669"/>
    <property type="project" value="UniProtKB-SubCell"/>
</dbReference>
<reference evidence="20" key="1">
    <citation type="submission" date="2019-10" db="EMBL/GenBank/DDBJ databases">
        <title>Lacipirellula parvula gen. nov., sp. nov., representing a lineage of planctomycetes widespread in freshwater anoxic habitats, and description of the family Lacipirellulaceae.</title>
        <authorList>
            <person name="Dedysh S.N."/>
            <person name="Kulichevskaya I.S."/>
            <person name="Beletsky A.V."/>
            <person name="Rakitin A.L."/>
            <person name="Mardanov A.V."/>
            <person name="Ivanova A.A."/>
            <person name="Saltykova V.X."/>
            <person name="Rijpstra W.I.C."/>
            <person name="Sinninghe Damste J.S."/>
            <person name="Ravin N.V."/>
        </authorList>
    </citation>
    <scope>NUCLEOTIDE SEQUENCE [LARGE SCALE GENOMIC DNA]</scope>
    <source>
        <strain evidence="20">PX69</strain>
    </source>
</reference>
<dbReference type="AlphaFoldDB" id="A0A5K7XK40"/>
<dbReference type="PROSITE" id="PS50110">
    <property type="entry name" value="RESPONSE_REGULATORY"/>
    <property type="match status" value="1"/>
</dbReference>
<keyword evidence="6" id="KW-0547">Nucleotide-binding</keyword>
<gene>
    <name evidence="19" type="ORF">PLANPX_4428</name>
</gene>
<dbReference type="SUPFAM" id="SSF46689">
    <property type="entry name" value="Homeodomain-like"/>
    <property type="match status" value="1"/>
</dbReference>
<dbReference type="KEGG" id="lpav:PLANPX_4428"/>
<evidence type="ECO:0000256" key="5">
    <source>
        <dbReference type="ARBA" id="ARBA00022553"/>
    </source>
</evidence>
<evidence type="ECO:0000313" key="19">
    <source>
        <dbReference type="EMBL" id="BBO34816.1"/>
    </source>
</evidence>